<evidence type="ECO:0000259" key="3">
    <source>
        <dbReference type="Pfam" id="PF13511"/>
    </source>
</evidence>
<name>A0A848G9P7_9RHOO</name>
<gene>
    <name evidence="4" type="ORF">HHL15_17555</name>
</gene>
<evidence type="ECO:0000313" key="4">
    <source>
        <dbReference type="EMBL" id="NML27566.1"/>
    </source>
</evidence>
<evidence type="ECO:0000256" key="2">
    <source>
        <dbReference type="SAM" id="SignalP"/>
    </source>
</evidence>
<comment type="caution">
    <text evidence="4">The sequence shown here is derived from an EMBL/GenBank/DDBJ whole genome shotgun (WGS) entry which is preliminary data.</text>
</comment>
<evidence type="ECO:0000256" key="1">
    <source>
        <dbReference type="SAM" id="MobiDB-lite"/>
    </source>
</evidence>
<feature type="region of interest" description="Disordered" evidence="1">
    <location>
        <begin position="80"/>
        <end position="101"/>
    </location>
</feature>
<feature type="domain" description="DUF4124" evidence="3">
    <location>
        <begin position="9"/>
        <end position="63"/>
    </location>
</feature>
<organism evidence="4 5">
    <name type="scientific">Zoogloea dura</name>
    <dbReference type="NCBI Taxonomy" id="2728840"/>
    <lineage>
        <taxon>Bacteria</taxon>
        <taxon>Pseudomonadati</taxon>
        <taxon>Pseudomonadota</taxon>
        <taxon>Betaproteobacteria</taxon>
        <taxon>Rhodocyclales</taxon>
        <taxon>Zoogloeaceae</taxon>
        <taxon>Zoogloea</taxon>
    </lineage>
</organism>
<accession>A0A848G9P7</accession>
<keyword evidence="2" id="KW-0732">Signal</keyword>
<proteinExistence type="predicted"/>
<feature type="compositionally biased region" description="Basic and acidic residues" evidence="1">
    <location>
        <begin position="80"/>
        <end position="97"/>
    </location>
</feature>
<protein>
    <submittedName>
        <fullName evidence="4">DUF4124 domain-containing protein</fullName>
    </submittedName>
</protein>
<sequence length="153" mass="17176">MPPKLLALLLICAVPMASAQSIYSWKDASGRVHYSDNPPPDAQTRKLREAPIAPARPAVQGQAAPQETYVEKEQAFRKRRAEAAEAEEKARRDEVQEQNRQQMCTNLRQQLAGLESGQRIARFADNGEPVFMEDNERAAEVEKTRASIDKNCK</sequence>
<evidence type="ECO:0000313" key="5">
    <source>
        <dbReference type="Proteomes" id="UP000580043"/>
    </source>
</evidence>
<feature type="chain" id="PRO_5032273783" evidence="2">
    <location>
        <begin position="20"/>
        <end position="153"/>
    </location>
</feature>
<dbReference type="Pfam" id="PF13511">
    <property type="entry name" value="DUF4124"/>
    <property type="match status" value="1"/>
</dbReference>
<dbReference type="Proteomes" id="UP000580043">
    <property type="component" value="Unassembled WGS sequence"/>
</dbReference>
<dbReference type="InterPro" id="IPR025392">
    <property type="entry name" value="DUF4124"/>
</dbReference>
<keyword evidence="5" id="KW-1185">Reference proteome</keyword>
<feature type="signal peptide" evidence="2">
    <location>
        <begin position="1"/>
        <end position="19"/>
    </location>
</feature>
<dbReference type="AlphaFoldDB" id="A0A848G9P7"/>
<dbReference type="EMBL" id="JABBGA010000016">
    <property type="protein sequence ID" value="NML27566.1"/>
    <property type="molecule type" value="Genomic_DNA"/>
</dbReference>
<reference evidence="4 5" key="1">
    <citation type="submission" date="2020-04" db="EMBL/GenBank/DDBJ databases">
        <title>Zoogloea sp. G-4-1-14 isolated from soil.</title>
        <authorList>
            <person name="Dahal R.H."/>
        </authorList>
    </citation>
    <scope>NUCLEOTIDE SEQUENCE [LARGE SCALE GENOMIC DNA]</scope>
    <source>
        <strain evidence="4 5">G-4-1-14</strain>
    </source>
</reference>
<dbReference type="RefSeq" id="WP_169147102.1">
    <property type="nucleotide sequence ID" value="NZ_JABBGA010000016.1"/>
</dbReference>